<dbReference type="EMBL" id="MU620923">
    <property type="protein sequence ID" value="KAI8579032.1"/>
    <property type="molecule type" value="Genomic_DNA"/>
</dbReference>
<sequence>MTSDGGYSPSSDAQSTFSKFGTFDVVSDDTPYSSAYSNRDFGGDDMMEDSQINVMGGGQFGDNALDELFTDVLRNQKLSPEYDTDMADRLNTLATFVDNGNLNAQLESPEELDQMQRWLQNLSNNINMSNTYNGAISNASSPSNGASLQYPTPFTMDDKSTYMTSEADMQAVYPQPMMDDGSFMYQTANALYPATNDMYVRSQMPPQYPMANMQQYEQSPYAVNGNVGNRQHYMAAPSISTNYWGGPTYQTTQNFTSANGASPKPSDAVDFETKNKRPSVGAPSSPSEKLVVDDDMPRIKKEEMTDHENKKQMVSMLNVFSSPDSVVESSSCQKPTTTFDKVDEKAAVPEVKIEKPVKEKKENDIMTLLSSDISGLSIKETDAKSPYADLSESLCEQPPVATTTASQSKPVLDQQARQKHYEIVQRLSEALQAMSQDQQYANNAKRVAGILDSPATRILRSRIPATGNSINNSD</sequence>
<evidence type="ECO:0000313" key="3">
    <source>
        <dbReference type="Proteomes" id="UP001206595"/>
    </source>
</evidence>
<reference evidence="2" key="1">
    <citation type="submission" date="2021-06" db="EMBL/GenBank/DDBJ databases">
        <authorList>
            <consortium name="DOE Joint Genome Institute"/>
            <person name="Mondo S.J."/>
            <person name="Amses K.R."/>
            <person name="Simmons D.R."/>
            <person name="Longcore J.E."/>
            <person name="Seto K."/>
            <person name="Alves G.H."/>
            <person name="Bonds A.E."/>
            <person name="Quandt C.A."/>
            <person name="Davis W.J."/>
            <person name="Chang Y."/>
            <person name="Letcher P.M."/>
            <person name="Powell M.J."/>
            <person name="Kuo A."/>
            <person name="Labutti K."/>
            <person name="Pangilinan J."/>
            <person name="Andreopoulos W."/>
            <person name="Tritt A."/>
            <person name="Riley R."/>
            <person name="Hundley H."/>
            <person name="Johnson J."/>
            <person name="Lipzen A."/>
            <person name="Barry K."/>
            <person name="Berbee M.L."/>
            <person name="Buchler N.E."/>
            <person name="Grigoriev I.V."/>
            <person name="Spatafora J.W."/>
            <person name="Stajich J.E."/>
            <person name="James T.Y."/>
        </authorList>
    </citation>
    <scope>NUCLEOTIDE SEQUENCE</scope>
    <source>
        <strain evidence="2">AG</strain>
    </source>
</reference>
<accession>A0AAD5HCF5</accession>
<feature type="compositionally biased region" description="Polar residues" evidence="1">
    <location>
        <begin position="400"/>
        <end position="409"/>
    </location>
</feature>
<dbReference type="AlphaFoldDB" id="A0AAD5HCF5"/>
<reference evidence="2" key="2">
    <citation type="journal article" date="2022" name="Proc. Natl. Acad. Sci. U.S.A.">
        <title>Diploid-dominant life cycles characterize the early evolution of Fungi.</title>
        <authorList>
            <person name="Amses K.R."/>
            <person name="Simmons D.R."/>
            <person name="Longcore J.E."/>
            <person name="Mondo S.J."/>
            <person name="Seto K."/>
            <person name="Jeronimo G.H."/>
            <person name="Bonds A.E."/>
            <person name="Quandt C.A."/>
            <person name="Davis W.J."/>
            <person name="Chang Y."/>
            <person name="Federici B.A."/>
            <person name="Kuo A."/>
            <person name="LaButti K."/>
            <person name="Pangilinan J."/>
            <person name="Andreopoulos W."/>
            <person name="Tritt A."/>
            <person name="Riley R."/>
            <person name="Hundley H."/>
            <person name="Johnson J."/>
            <person name="Lipzen A."/>
            <person name="Barry K."/>
            <person name="Lang B.F."/>
            <person name="Cuomo C.A."/>
            <person name="Buchler N.E."/>
            <person name="Grigoriev I.V."/>
            <person name="Spatafora J.W."/>
            <person name="Stajich J.E."/>
            <person name="James T.Y."/>
        </authorList>
    </citation>
    <scope>NUCLEOTIDE SEQUENCE</scope>
    <source>
        <strain evidence="2">AG</strain>
    </source>
</reference>
<feature type="region of interest" description="Disordered" evidence="1">
    <location>
        <begin position="254"/>
        <end position="290"/>
    </location>
</feature>
<feature type="region of interest" description="Disordered" evidence="1">
    <location>
        <begin position="392"/>
        <end position="414"/>
    </location>
</feature>
<name>A0AAD5HCF5_UMBRA</name>
<gene>
    <name evidence="2" type="ORF">K450DRAFT_243543</name>
</gene>
<dbReference type="Proteomes" id="UP001206595">
    <property type="component" value="Unassembled WGS sequence"/>
</dbReference>
<organism evidence="2 3">
    <name type="scientific">Umbelopsis ramanniana AG</name>
    <dbReference type="NCBI Taxonomy" id="1314678"/>
    <lineage>
        <taxon>Eukaryota</taxon>
        <taxon>Fungi</taxon>
        <taxon>Fungi incertae sedis</taxon>
        <taxon>Mucoromycota</taxon>
        <taxon>Mucoromycotina</taxon>
        <taxon>Umbelopsidomycetes</taxon>
        <taxon>Umbelopsidales</taxon>
        <taxon>Umbelopsidaceae</taxon>
        <taxon>Umbelopsis</taxon>
    </lineage>
</organism>
<evidence type="ECO:0000313" key="2">
    <source>
        <dbReference type="EMBL" id="KAI8579032.1"/>
    </source>
</evidence>
<keyword evidence="3" id="KW-1185">Reference proteome</keyword>
<protein>
    <submittedName>
        <fullName evidence="2">Uncharacterized protein</fullName>
    </submittedName>
</protein>
<dbReference type="GeneID" id="75914784"/>
<evidence type="ECO:0000256" key="1">
    <source>
        <dbReference type="SAM" id="MobiDB-lite"/>
    </source>
</evidence>
<dbReference type="RefSeq" id="XP_051444036.1">
    <property type="nucleotide sequence ID" value="XM_051589439.1"/>
</dbReference>
<proteinExistence type="predicted"/>
<comment type="caution">
    <text evidence="2">The sequence shown here is derived from an EMBL/GenBank/DDBJ whole genome shotgun (WGS) entry which is preliminary data.</text>
</comment>